<sequence>MEVRLHDSIDEFTSMAGPLYRRDPITNTIELTLLQAGELPDGSLLLTVWDSGDLIGASIQTPPQGGPLHAVDRR</sequence>
<dbReference type="RefSeq" id="WP_278221164.1">
    <property type="nucleotide sequence ID" value="NZ_JAKZMO010000008.1"/>
</dbReference>
<evidence type="ECO:0000313" key="1">
    <source>
        <dbReference type="EMBL" id="MDG5483478.1"/>
    </source>
</evidence>
<keyword evidence="2" id="KW-1185">Reference proteome</keyword>
<reference evidence="1" key="1">
    <citation type="journal article" date="2023" name="Environ. Microbiol.">
        <title>The 2-methylpropene degradation pathway in Mycobacteriaceae family strains.</title>
        <authorList>
            <person name="Helbich S."/>
            <person name="Barrantes I."/>
            <person name="Dos Anjos Borges L.G."/>
            <person name="Pieper D.H."/>
            <person name="Vainshtein Y."/>
            <person name="Sohn K."/>
            <person name="Engesser K.H."/>
        </authorList>
    </citation>
    <scope>NUCLEOTIDE SEQUENCE</scope>
    <source>
        <strain evidence="1">IBE100</strain>
    </source>
</reference>
<gene>
    <name evidence="1" type="ORF">MNO81_11820</name>
</gene>
<dbReference type="EMBL" id="JAKZMO010000008">
    <property type="protein sequence ID" value="MDG5483478.1"/>
    <property type="molecule type" value="Genomic_DNA"/>
</dbReference>
<accession>A0ABT6GQJ7</accession>
<protein>
    <submittedName>
        <fullName evidence="1">Uncharacterized protein</fullName>
    </submittedName>
</protein>
<comment type="caution">
    <text evidence="1">The sequence shown here is derived from an EMBL/GenBank/DDBJ whole genome shotgun (WGS) entry which is preliminary data.</text>
</comment>
<dbReference type="Proteomes" id="UP001154266">
    <property type="component" value="Unassembled WGS sequence"/>
</dbReference>
<proteinExistence type="predicted"/>
<evidence type="ECO:0000313" key="2">
    <source>
        <dbReference type="Proteomes" id="UP001154266"/>
    </source>
</evidence>
<organism evidence="1 2">
    <name type="scientific">Mycolicibacterium gadium</name>
    <name type="common">Mycobacterium gadium</name>
    <dbReference type="NCBI Taxonomy" id="1794"/>
    <lineage>
        <taxon>Bacteria</taxon>
        <taxon>Bacillati</taxon>
        <taxon>Actinomycetota</taxon>
        <taxon>Actinomycetes</taxon>
        <taxon>Mycobacteriales</taxon>
        <taxon>Mycobacteriaceae</taxon>
        <taxon>Mycolicibacterium</taxon>
    </lineage>
</organism>
<name>A0ABT6GQJ7_MYCGU</name>